<dbReference type="Pfam" id="PF07626">
    <property type="entry name" value="PSD3"/>
    <property type="match status" value="1"/>
</dbReference>
<reference evidence="3 4" key="1">
    <citation type="submission" date="2019-08" db="EMBL/GenBank/DDBJ databases">
        <title>100 year-old enigma solved: identification of Planctomyces bekefii, the type genus and species of the phylum Planctomycetes.</title>
        <authorList>
            <person name="Svetlana D.N."/>
            <person name="Overmann J."/>
        </authorList>
    </citation>
    <scope>NUCLEOTIDE SEQUENCE [LARGE SCALE GENOMIC DNA]</scope>
    <source>
        <strain evidence="3">Phe10_nw2017</strain>
    </source>
</reference>
<gene>
    <name evidence="3" type="ORF">E3A20_07330</name>
</gene>
<evidence type="ECO:0000313" key="3">
    <source>
        <dbReference type="EMBL" id="TWW10205.1"/>
    </source>
</evidence>
<keyword evidence="4" id="KW-1185">Reference proteome</keyword>
<name>A0A5C6M822_9PLAN</name>
<dbReference type="Proteomes" id="UP000321083">
    <property type="component" value="Unassembled WGS sequence"/>
</dbReference>
<evidence type="ECO:0000313" key="4">
    <source>
        <dbReference type="Proteomes" id="UP000321083"/>
    </source>
</evidence>
<feature type="domain" description="DUF1587" evidence="2">
    <location>
        <begin position="129"/>
        <end position="192"/>
    </location>
</feature>
<dbReference type="EMBL" id="SRHE01000103">
    <property type="protein sequence ID" value="TWW10205.1"/>
    <property type="molecule type" value="Genomic_DNA"/>
</dbReference>
<proteinExistence type="predicted"/>
<keyword evidence="1" id="KW-0732">Signal</keyword>
<evidence type="ECO:0000259" key="2">
    <source>
        <dbReference type="Pfam" id="PF07626"/>
    </source>
</evidence>
<organism evidence="3 4">
    <name type="scientific">Planctomyces bekefii</name>
    <dbReference type="NCBI Taxonomy" id="1653850"/>
    <lineage>
        <taxon>Bacteria</taxon>
        <taxon>Pseudomonadati</taxon>
        <taxon>Planctomycetota</taxon>
        <taxon>Planctomycetia</taxon>
        <taxon>Planctomycetales</taxon>
        <taxon>Planctomycetaceae</taxon>
        <taxon>Planctomyces</taxon>
    </lineage>
</organism>
<feature type="chain" id="PRO_5022872397" description="DUF1587 domain-containing protein" evidence="1">
    <location>
        <begin position="26"/>
        <end position="305"/>
    </location>
</feature>
<dbReference type="InterPro" id="IPR013036">
    <property type="entry name" value="DUF1587"/>
</dbReference>
<dbReference type="AlphaFoldDB" id="A0A5C6M822"/>
<reference evidence="3 4" key="2">
    <citation type="submission" date="2019-08" db="EMBL/GenBank/DDBJ databases">
        <authorList>
            <person name="Henke P."/>
        </authorList>
    </citation>
    <scope>NUCLEOTIDE SEQUENCE [LARGE SCALE GENOMIC DNA]</scope>
    <source>
        <strain evidence="3">Phe10_nw2017</strain>
    </source>
</reference>
<protein>
    <recommendedName>
        <fullName evidence="2">DUF1587 domain-containing protein</fullName>
    </recommendedName>
</protein>
<sequence length="305" mass="32662">MGRMICVYGCVLPVWLFLCGAIAAAAGVEPPDFSVSGSAFLQKYCLKCHNDQESSAELSLQGLTDNAALIRSRRSVTRILRVVTSGEMPPADQQRPELAEAERFTGELAAILDHADRTAKPDPGRVTMRRLNRTEYRNTIRELIGVSFDPAADFPADDIGHGFDNIGDVLSLSPVLMERYFEASETIMSQAILPVPPKIVTRRLASVYTEPASGEVAGKFMDEGFRRLSTDGADGVSTGPLHTPYKWEDGEYVFRARVYGQSGSGAPLRVAVLLHGAGAAGSIFGGGVGGDCGQCAASGEDPEDF</sequence>
<feature type="signal peptide" evidence="1">
    <location>
        <begin position="1"/>
        <end position="25"/>
    </location>
</feature>
<accession>A0A5C6M822</accession>
<comment type="caution">
    <text evidence="3">The sequence shown here is derived from an EMBL/GenBank/DDBJ whole genome shotgun (WGS) entry which is preliminary data.</text>
</comment>
<evidence type="ECO:0000256" key="1">
    <source>
        <dbReference type="SAM" id="SignalP"/>
    </source>
</evidence>